<name>C0GB28_9HYPH</name>
<accession>C0GB28</accession>
<organism evidence="1 2">
    <name type="scientific">Brucella ceti str. Cudo</name>
    <dbReference type="NCBI Taxonomy" id="595497"/>
    <lineage>
        <taxon>Bacteria</taxon>
        <taxon>Pseudomonadati</taxon>
        <taxon>Pseudomonadota</taxon>
        <taxon>Alphaproteobacteria</taxon>
        <taxon>Hyphomicrobiales</taxon>
        <taxon>Brucellaceae</taxon>
        <taxon>Brucella/Ochrobactrum group</taxon>
        <taxon>Brucella</taxon>
    </lineage>
</organism>
<proteinExistence type="predicted"/>
<gene>
    <name evidence="1" type="ORF">BCETI_7000515</name>
</gene>
<evidence type="ECO:0000313" key="1">
    <source>
        <dbReference type="EMBL" id="EEH13046.1"/>
    </source>
</evidence>
<dbReference type="AlphaFoldDB" id="C0GB28"/>
<reference evidence="1 2" key="1">
    <citation type="submission" date="2009-03" db="EMBL/GenBank/DDBJ databases">
        <authorList>
            <person name="Setubal J.C."/>
            <person name="Boyle S."/>
            <person name="Crasta O.R."/>
            <person name="Gillespie J.J."/>
            <person name="Kenyon R.W."/>
            <person name="Lu J."/>
            <person name="Mane S."/>
            <person name="Nagrani S."/>
            <person name="Shallom J.M."/>
            <person name="Shallom S."/>
            <person name="Shukla M."/>
            <person name="Snyder E.E."/>
            <person name="Sobral B.W."/>
            <person name="Wattam A.R."/>
            <person name="Will R."/>
            <person name="Williams K."/>
            <person name="Yoo H."/>
            <person name="Bruce D.H."/>
            <person name="Detter C."/>
            <person name="Munk C."/>
            <person name="Brettin T.S."/>
            <person name="Ficht T."/>
        </authorList>
    </citation>
    <scope>NUCLEOTIDE SEQUENCE [LARGE SCALE GENOMIC DNA]</scope>
    <source>
        <strain evidence="1 2">Cudo</strain>
    </source>
</reference>
<evidence type="ECO:0000313" key="2">
    <source>
        <dbReference type="Proteomes" id="UP000003678"/>
    </source>
</evidence>
<dbReference type="EMBL" id="ACJD01000007">
    <property type="protein sequence ID" value="EEH13046.1"/>
    <property type="molecule type" value="Genomic_DNA"/>
</dbReference>
<dbReference type="Proteomes" id="UP000003678">
    <property type="component" value="Unassembled WGS sequence"/>
</dbReference>
<comment type="caution">
    <text evidence="1">The sequence shown here is derived from an EMBL/GenBank/DDBJ whole genome shotgun (WGS) entry which is preliminary data.</text>
</comment>
<sequence length="37" mass="4156">MPLSIAFSIFSQLFFSRCFFRDEKAAGRAFAPGRIGL</sequence>
<protein>
    <submittedName>
        <fullName evidence="1">Uncharacterized protein</fullName>
    </submittedName>
</protein>